<dbReference type="Proteomes" id="UP000001953">
    <property type="component" value="Chromosome"/>
</dbReference>
<sequence length="337" mass="37092">MAAAMIPNTPWVRTVQQFDDEAIASLAVRLAPMGRIDTDTLLRLHLDMRGQSVSTIATKPNAIAELAALGSFDPERLSMGAWENFKDRTEFLGREFPVGWFVPERRRVAPARLAADGENARIRNVWLVAAMPCDVETGEVLLDRCPACLNLLGWTNLRTVWTCQACDFDLRFAAPRLCPPETFAAAKELASFIFDRGVRLPPPLDELPSLDLLKLCSWLAHVRMLPAELFLGITAKNAPAGFAQVKRWPHSFDETVFDLLGASTGDDLIEGNVIWSKAAGGLLATIDRLSSAKAREVVRSRLAALLGLPPGFTEALRDVTEPRIPLGISITGLDRRR</sequence>
<dbReference type="STRING" id="323097.Nham_1857"/>
<reference evidence="2 3" key="1">
    <citation type="submission" date="2006-03" db="EMBL/GenBank/DDBJ databases">
        <title>Complete sequence of chromosome of Nitrobacter hamburgensis X14.</title>
        <authorList>
            <consortium name="US DOE Joint Genome Institute"/>
            <person name="Copeland A."/>
            <person name="Lucas S."/>
            <person name="Lapidus A."/>
            <person name="Barry K."/>
            <person name="Detter J.C."/>
            <person name="Glavina del Rio T."/>
            <person name="Hammon N."/>
            <person name="Israni S."/>
            <person name="Dalin E."/>
            <person name="Tice H."/>
            <person name="Pitluck S."/>
            <person name="Chain P."/>
            <person name="Malfatti S."/>
            <person name="Shin M."/>
            <person name="Vergez L."/>
            <person name="Schmutz J."/>
            <person name="Larimer F."/>
            <person name="Land M."/>
            <person name="Hauser L."/>
            <person name="Kyrpides N."/>
            <person name="Ivanova N."/>
            <person name="Ward B."/>
            <person name="Arp D."/>
            <person name="Klotz M."/>
            <person name="Stein L."/>
            <person name="O'Mullan G."/>
            <person name="Starkenburg S."/>
            <person name="Sayavedra L."/>
            <person name="Poret-Peterson A.T."/>
            <person name="Gentry M.E."/>
            <person name="Bruce D."/>
            <person name="Richardson P."/>
        </authorList>
    </citation>
    <scope>NUCLEOTIDE SEQUENCE [LARGE SCALE GENOMIC DNA]</scope>
    <source>
        <strain evidence="3">DSM 10229 / NCIMB 13809 / X14</strain>
    </source>
</reference>
<evidence type="ECO:0000313" key="2">
    <source>
        <dbReference type="EMBL" id="ABE62671.1"/>
    </source>
</evidence>
<accession>Q1QM76</accession>
<dbReference type="RefSeq" id="WP_011510351.1">
    <property type="nucleotide sequence ID" value="NC_007964.1"/>
</dbReference>
<proteinExistence type="predicted"/>
<organism evidence="2 3">
    <name type="scientific">Nitrobacter hamburgensis (strain DSM 10229 / NCIMB 13809 / X14)</name>
    <dbReference type="NCBI Taxonomy" id="323097"/>
    <lineage>
        <taxon>Bacteria</taxon>
        <taxon>Pseudomonadati</taxon>
        <taxon>Pseudomonadota</taxon>
        <taxon>Alphaproteobacteria</taxon>
        <taxon>Hyphomicrobiales</taxon>
        <taxon>Nitrobacteraceae</taxon>
        <taxon>Nitrobacter</taxon>
    </lineage>
</organism>
<dbReference type="KEGG" id="nha:Nham_1857"/>
<protein>
    <recommendedName>
        <fullName evidence="1">TniQ domain-containing protein</fullName>
    </recommendedName>
</protein>
<gene>
    <name evidence="2" type="ordered locus">Nham_1857</name>
</gene>
<keyword evidence="3" id="KW-1185">Reference proteome</keyword>
<dbReference type="OrthoDB" id="7872036at2"/>
<dbReference type="EMBL" id="CP000319">
    <property type="protein sequence ID" value="ABE62671.1"/>
    <property type="molecule type" value="Genomic_DNA"/>
</dbReference>
<dbReference type="InterPro" id="IPR009492">
    <property type="entry name" value="TniQ"/>
</dbReference>
<name>Q1QM76_NITHX</name>
<evidence type="ECO:0000259" key="1">
    <source>
        <dbReference type="Pfam" id="PF06527"/>
    </source>
</evidence>
<dbReference type="Pfam" id="PF06527">
    <property type="entry name" value="TniQ"/>
    <property type="match status" value="1"/>
</dbReference>
<dbReference type="AlphaFoldDB" id="Q1QM76"/>
<dbReference type="HOGENOM" id="CLU_823442_0_0_5"/>
<feature type="domain" description="TniQ" evidence="1">
    <location>
        <begin position="14"/>
        <end position="131"/>
    </location>
</feature>
<evidence type="ECO:0000313" key="3">
    <source>
        <dbReference type="Proteomes" id="UP000001953"/>
    </source>
</evidence>